<reference evidence="3" key="1">
    <citation type="submission" date="2021-01" db="EMBL/GenBank/DDBJ databases">
        <title>Whole genome shotgun sequence of Planobispora takensis NBRC 109077.</title>
        <authorList>
            <person name="Komaki H."/>
            <person name="Tamura T."/>
        </authorList>
    </citation>
    <scope>NUCLEOTIDE SEQUENCE</scope>
    <source>
        <strain evidence="3">NBRC 109077</strain>
    </source>
</reference>
<gene>
    <name evidence="3" type="ORF">Pta02_01730</name>
</gene>
<dbReference type="Pfam" id="PF26366">
    <property type="entry name" value="DUF8094"/>
    <property type="match status" value="1"/>
</dbReference>
<dbReference type="RefSeq" id="WP_203872661.1">
    <property type="nucleotide sequence ID" value="NZ_BOOK01000001.1"/>
</dbReference>
<feature type="region of interest" description="Disordered" evidence="1">
    <location>
        <begin position="79"/>
        <end position="112"/>
    </location>
</feature>
<evidence type="ECO:0000313" key="4">
    <source>
        <dbReference type="Proteomes" id="UP000634476"/>
    </source>
</evidence>
<evidence type="ECO:0000259" key="2">
    <source>
        <dbReference type="Pfam" id="PF26366"/>
    </source>
</evidence>
<organism evidence="3 4">
    <name type="scientific">Planobispora takensis</name>
    <dbReference type="NCBI Taxonomy" id="1367882"/>
    <lineage>
        <taxon>Bacteria</taxon>
        <taxon>Bacillati</taxon>
        <taxon>Actinomycetota</taxon>
        <taxon>Actinomycetes</taxon>
        <taxon>Streptosporangiales</taxon>
        <taxon>Streptosporangiaceae</taxon>
        <taxon>Planobispora</taxon>
    </lineage>
</organism>
<keyword evidence="4" id="KW-1185">Reference proteome</keyword>
<feature type="compositionally biased region" description="Basic and acidic residues" evidence="1">
    <location>
        <begin position="8"/>
        <end position="20"/>
    </location>
</feature>
<accession>A0A8J3WPF5</accession>
<dbReference type="AlphaFoldDB" id="A0A8J3WPF5"/>
<dbReference type="EMBL" id="BOOK01000001">
    <property type="protein sequence ID" value="GIH98164.1"/>
    <property type="molecule type" value="Genomic_DNA"/>
</dbReference>
<comment type="caution">
    <text evidence="3">The sequence shown here is derived from an EMBL/GenBank/DDBJ whole genome shotgun (WGS) entry which is preliminary data.</text>
</comment>
<proteinExistence type="predicted"/>
<dbReference type="InterPro" id="IPR058407">
    <property type="entry name" value="DUF8094"/>
</dbReference>
<dbReference type="Proteomes" id="UP000634476">
    <property type="component" value="Unassembled WGS sequence"/>
</dbReference>
<evidence type="ECO:0000313" key="3">
    <source>
        <dbReference type="EMBL" id="GIH98164.1"/>
    </source>
</evidence>
<name>A0A8J3WPF5_9ACTN</name>
<sequence>MPQNASDPPDKAVRLSEHTGTRAGRGFQDDFLDDLRDDFQDDGQWEPERLPTSGWRKVVLSGAALAVVGGVGTWAAVSDPPEPAAEPVRSAAPAGTPRQTVVPPSAESPPSRITVEEARRVHDRYTRDLSIAQATRNARAMGGLEQGLALEMSRASFETARMRGEKPASGLWPEPELLVPRDAGGTTGWFAAVSYQKGVARISEVLTATPDGWRATAFTADTRTPPAPLPGVATDSGGYATSLPENASGLLATPRQVARAHLASLESATPDPRFADGPWTGRAVRFWQQERARLERAGWRLTLSFRPEGPVRSLMTDDGGALIWYGARSTDLRQARRAGAKVALKGSAAVRTDGKAFARTASATYGRIYVAHVPPAGSSERVRVLGEWSEVLESHGT</sequence>
<feature type="domain" description="DUF8094" evidence="2">
    <location>
        <begin position="113"/>
        <end position="392"/>
    </location>
</feature>
<feature type="region of interest" description="Disordered" evidence="1">
    <location>
        <begin position="1"/>
        <end position="29"/>
    </location>
</feature>
<evidence type="ECO:0000256" key="1">
    <source>
        <dbReference type="SAM" id="MobiDB-lite"/>
    </source>
</evidence>
<protein>
    <recommendedName>
        <fullName evidence="2">DUF8094 domain-containing protein</fullName>
    </recommendedName>
</protein>